<evidence type="ECO:0000313" key="2">
    <source>
        <dbReference type="EMBL" id="OJT06445.1"/>
    </source>
</evidence>
<proteinExistence type="predicted"/>
<dbReference type="EMBL" id="MNAD01001309">
    <property type="protein sequence ID" value="OJT06445.1"/>
    <property type="molecule type" value="Genomic_DNA"/>
</dbReference>
<organism evidence="2 3">
    <name type="scientific">Trametes pubescens</name>
    <name type="common">White-rot fungus</name>
    <dbReference type="NCBI Taxonomy" id="154538"/>
    <lineage>
        <taxon>Eukaryota</taxon>
        <taxon>Fungi</taxon>
        <taxon>Dikarya</taxon>
        <taxon>Basidiomycota</taxon>
        <taxon>Agaricomycotina</taxon>
        <taxon>Agaricomycetes</taxon>
        <taxon>Polyporales</taxon>
        <taxon>Polyporaceae</taxon>
        <taxon>Trametes</taxon>
    </lineage>
</organism>
<dbReference type="AlphaFoldDB" id="A0A1M2VFS7"/>
<keyword evidence="1" id="KW-1133">Transmembrane helix</keyword>
<accession>A0A1M2VFS7</accession>
<keyword evidence="1" id="KW-0472">Membrane</keyword>
<name>A0A1M2VFS7_TRAPU</name>
<keyword evidence="3" id="KW-1185">Reference proteome</keyword>
<feature type="transmembrane region" description="Helical" evidence="1">
    <location>
        <begin position="68"/>
        <end position="92"/>
    </location>
</feature>
<dbReference type="OrthoDB" id="10544335at2759"/>
<gene>
    <name evidence="2" type="ORF">TRAPUB_2720</name>
</gene>
<sequence length="295" mass="32494">MSLSFFSSSSEPSAEVRSGKPARMSTALAALAGLFTLALNPLEPLSILDSVFASFIKVTGLHLNREVSAALCLTGGLVLLCLSLAFVLLRWYHLQLRLTEMLPPSLADASYDGDEVDGSDCTTVNLEQAIPQHQADALNSEPGSSTFIVKKEEHDDAVDLAQLQFASKSQSSDWDYDLLPPSDVWDHALFDDESADDEQIVFQLLSRRMRPSRRKGESWTGKGKVSRPRSALEGMGLHEAHIFPRSQRYRDVKTNVSRDEALWQPGRVESMGAARQLHRAFNAALPSGRVPGSRR</sequence>
<dbReference type="OMA" id="HEAHIFP"/>
<comment type="caution">
    <text evidence="2">The sequence shown here is derived from an EMBL/GenBank/DDBJ whole genome shotgun (WGS) entry which is preliminary data.</text>
</comment>
<evidence type="ECO:0000256" key="1">
    <source>
        <dbReference type="SAM" id="Phobius"/>
    </source>
</evidence>
<evidence type="ECO:0000313" key="3">
    <source>
        <dbReference type="Proteomes" id="UP000184267"/>
    </source>
</evidence>
<dbReference type="Proteomes" id="UP000184267">
    <property type="component" value="Unassembled WGS sequence"/>
</dbReference>
<reference evidence="2 3" key="1">
    <citation type="submission" date="2016-10" db="EMBL/GenBank/DDBJ databases">
        <title>Genome sequence of the basidiomycete white-rot fungus Trametes pubescens.</title>
        <authorList>
            <person name="Makela M.R."/>
            <person name="Granchi Z."/>
            <person name="Peng M."/>
            <person name="De Vries R.P."/>
            <person name="Grigoriev I."/>
            <person name="Riley R."/>
            <person name="Hilden K."/>
        </authorList>
    </citation>
    <scope>NUCLEOTIDE SEQUENCE [LARGE SCALE GENOMIC DNA]</scope>
    <source>
        <strain evidence="2 3">FBCC735</strain>
    </source>
</reference>
<protein>
    <submittedName>
        <fullName evidence="2">Uncharacterized protein</fullName>
    </submittedName>
</protein>
<keyword evidence="1" id="KW-0812">Transmembrane</keyword>